<organism evidence="3 4">
    <name type="scientific">Nitratireductor aquibiodomus</name>
    <dbReference type="NCBI Taxonomy" id="204799"/>
    <lineage>
        <taxon>Bacteria</taxon>
        <taxon>Pseudomonadati</taxon>
        <taxon>Pseudomonadota</taxon>
        <taxon>Alphaproteobacteria</taxon>
        <taxon>Hyphomicrobiales</taxon>
        <taxon>Phyllobacteriaceae</taxon>
        <taxon>Nitratireductor</taxon>
    </lineage>
</organism>
<feature type="transmembrane region" description="Helical" evidence="2">
    <location>
        <begin position="46"/>
        <end position="64"/>
    </location>
</feature>
<dbReference type="Pfam" id="PF06835">
    <property type="entry name" value="LptC"/>
    <property type="match status" value="1"/>
</dbReference>
<sequence length="234" mass="24866">MSNPVNSGAGTAKSGRGQAIRSSERGVEAFEQASRHSQRVRLLKRVLPAAALVITVVFAGYSYIFSGTRGAIDLASASIEGGSLVMSSPELNGFTNDDRPYKMTAERARQKLGGEDVIELEGIRAHVPVDADNFATIQASDGIYDRGNNRLDITSKISLRTTSGIVATLDSAEIDIEKSSLASSKPVEIELDGTKIAADSFAAEDGGKVFVFDKRVRVTIDPSRLRDTASATGN</sequence>
<dbReference type="RefSeq" id="WP_007008123.1">
    <property type="nucleotide sequence ID" value="NZ_FNSL01000001.1"/>
</dbReference>
<evidence type="ECO:0000256" key="1">
    <source>
        <dbReference type="SAM" id="MobiDB-lite"/>
    </source>
</evidence>
<evidence type="ECO:0000313" key="4">
    <source>
        <dbReference type="Proteomes" id="UP000199064"/>
    </source>
</evidence>
<keyword evidence="4" id="KW-1185">Reference proteome</keyword>
<proteinExistence type="predicted"/>
<evidence type="ECO:0000313" key="3">
    <source>
        <dbReference type="EMBL" id="SEB69893.1"/>
    </source>
</evidence>
<gene>
    <name evidence="3" type="ORF">SAMN05216452_2824</name>
</gene>
<dbReference type="AlphaFoldDB" id="A0A1H4LGM0"/>
<evidence type="ECO:0000256" key="2">
    <source>
        <dbReference type="SAM" id="Phobius"/>
    </source>
</evidence>
<name>A0A1H4LGM0_9HYPH</name>
<keyword evidence="2" id="KW-0472">Membrane</keyword>
<keyword evidence="2" id="KW-0812">Transmembrane</keyword>
<reference evidence="4" key="1">
    <citation type="submission" date="2016-10" db="EMBL/GenBank/DDBJ databases">
        <authorList>
            <person name="Varghese N."/>
            <person name="Submissions S."/>
        </authorList>
    </citation>
    <scope>NUCLEOTIDE SEQUENCE [LARGE SCALE GENOMIC DNA]</scope>
    <source>
        <strain evidence="4">ES.061</strain>
    </source>
</reference>
<feature type="region of interest" description="Disordered" evidence="1">
    <location>
        <begin position="1"/>
        <end position="30"/>
    </location>
</feature>
<accession>A0A1H4LGM0</accession>
<protein>
    <submittedName>
        <fullName evidence="3">Lipopolysaccharide export system protein LptC</fullName>
    </submittedName>
</protein>
<dbReference type="Proteomes" id="UP000199064">
    <property type="component" value="Unassembled WGS sequence"/>
</dbReference>
<dbReference type="InterPro" id="IPR010664">
    <property type="entry name" value="LipoPS_assembly_LptC-rel"/>
</dbReference>
<dbReference type="EMBL" id="FNSL01000001">
    <property type="protein sequence ID" value="SEB69893.1"/>
    <property type="molecule type" value="Genomic_DNA"/>
</dbReference>
<keyword evidence="2" id="KW-1133">Transmembrane helix</keyword>